<dbReference type="EMBL" id="WHYR01000022">
    <property type="protein sequence ID" value="MQL52458.1"/>
    <property type="molecule type" value="Genomic_DNA"/>
</dbReference>
<feature type="domain" description="Ribosomal protein eL8/eL30/eS12/Gadd45" evidence="1">
    <location>
        <begin position="4"/>
        <end position="90"/>
    </location>
</feature>
<dbReference type="SUPFAM" id="SSF55315">
    <property type="entry name" value="L30e-like"/>
    <property type="match status" value="1"/>
</dbReference>
<gene>
    <name evidence="2" type="ORF">GFC01_09325</name>
</gene>
<sequence length="102" mass="11327">MDERIKQMLFLARRAGGIVAGDKMVRRAIERGRARLVVVARDASAHTQRTFLFFSRRTGVPVVNFGSKDQLGQVFNRSSCAVAAITDENFSRGILGIMQRGD</sequence>
<protein>
    <submittedName>
        <fullName evidence="2">50S ribosomal protein L7</fullName>
    </submittedName>
</protein>
<dbReference type="RefSeq" id="WP_152946579.1">
    <property type="nucleotide sequence ID" value="NZ_WHYR01000022.1"/>
</dbReference>
<dbReference type="GO" id="GO:0005840">
    <property type="term" value="C:ribosome"/>
    <property type="evidence" value="ECO:0007669"/>
    <property type="project" value="UniProtKB-KW"/>
</dbReference>
<keyword evidence="2" id="KW-0689">Ribosomal protein</keyword>
<evidence type="ECO:0000313" key="3">
    <source>
        <dbReference type="Proteomes" id="UP000441717"/>
    </source>
</evidence>
<keyword evidence="2" id="KW-0687">Ribonucleoprotein</keyword>
<reference evidence="2 3" key="1">
    <citation type="submission" date="2019-10" db="EMBL/GenBank/DDBJ databases">
        <title>Comparative genomics of sulfur disproportionating microorganisms.</title>
        <authorList>
            <person name="Ward L.M."/>
            <person name="Bertran E."/>
            <person name="Johnston D."/>
        </authorList>
    </citation>
    <scope>NUCLEOTIDE SEQUENCE [LARGE SCALE GENOMIC DNA]</scope>
    <source>
        <strain evidence="2 3">DSM 14055</strain>
    </source>
</reference>
<organism evidence="2 3">
    <name type="scientific">Desulfofundulus thermobenzoicus</name>
    <dbReference type="NCBI Taxonomy" id="29376"/>
    <lineage>
        <taxon>Bacteria</taxon>
        <taxon>Bacillati</taxon>
        <taxon>Bacillota</taxon>
        <taxon>Clostridia</taxon>
        <taxon>Eubacteriales</taxon>
        <taxon>Peptococcaceae</taxon>
        <taxon>Desulfofundulus</taxon>
    </lineage>
</organism>
<dbReference type="InterPro" id="IPR004038">
    <property type="entry name" value="Ribosomal_eL8/eL30/eS12/Gad45"/>
</dbReference>
<keyword evidence="3" id="KW-1185">Reference proteome</keyword>
<accession>A0A6N7ITN4</accession>
<evidence type="ECO:0000313" key="2">
    <source>
        <dbReference type="EMBL" id="MQL52458.1"/>
    </source>
</evidence>
<dbReference type="Pfam" id="PF01248">
    <property type="entry name" value="Ribosomal_L7Ae"/>
    <property type="match status" value="1"/>
</dbReference>
<proteinExistence type="predicted"/>
<dbReference type="Proteomes" id="UP000441717">
    <property type="component" value="Unassembled WGS sequence"/>
</dbReference>
<dbReference type="Gene3D" id="3.30.1330.30">
    <property type="match status" value="1"/>
</dbReference>
<evidence type="ECO:0000259" key="1">
    <source>
        <dbReference type="Pfam" id="PF01248"/>
    </source>
</evidence>
<comment type="caution">
    <text evidence="2">The sequence shown here is derived from an EMBL/GenBank/DDBJ whole genome shotgun (WGS) entry which is preliminary data.</text>
</comment>
<dbReference type="OrthoDB" id="9794863at2"/>
<dbReference type="InterPro" id="IPR029064">
    <property type="entry name" value="Ribosomal_eL30-like_sf"/>
</dbReference>
<name>A0A6N7ITN4_9FIRM</name>
<dbReference type="AlphaFoldDB" id="A0A6N7ITN4"/>